<organism evidence="1 2">
    <name type="scientific">Burkholderia glumae</name>
    <name type="common">Pseudomonas glumae</name>
    <dbReference type="NCBI Taxonomy" id="337"/>
    <lineage>
        <taxon>Bacteria</taxon>
        <taxon>Pseudomonadati</taxon>
        <taxon>Pseudomonadota</taxon>
        <taxon>Betaproteobacteria</taxon>
        <taxon>Burkholderiales</taxon>
        <taxon>Burkholderiaceae</taxon>
        <taxon>Burkholderia</taxon>
    </lineage>
</organism>
<accession>A0ABY5B9P3</accession>
<dbReference type="EMBL" id="CP099583">
    <property type="protein sequence ID" value="USS43741.1"/>
    <property type="molecule type" value="Genomic_DNA"/>
</dbReference>
<dbReference type="Proteomes" id="UP001056386">
    <property type="component" value="Chromosome 2"/>
</dbReference>
<sequence length="45" mass="5192">MYDPFVKAEYGIVPVVNEMVVNQGWKVIGFALQKDMFCDIAIQRQ</sequence>
<dbReference type="RefSeq" id="WP_245163834.1">
    <property type="nucleotide sequence ID" value="NZ_CP021075.1"/>
</dbReference>
<evidence type="ECO:0000313" key="1">
    <source>
        <dbReference type="EMBL" id="USS43741.1"/>
    </source>
</evidence>
<name>A0ABY5B9P3_BURGL</name>
<evidence type="ECO:0000313" key="2">
    <source>
        <dbReference type="Proteomes" id="UP001056386"/>
    </source>
</evidence>
<proteinExistence type="predicted"/>
<keyword evidence="2" id="KW-1185">Reference proteome</keyword>
<gene>
    <name evidence="1" type="ORF">NFI99_04635</name>
</gene>
<protein>
    <submittedName>
        <fullName evidence="1">Uncharacterized protein</fullName>
    </submittedName>
</protein>
<reference evidence="1" key="1">
    <citation type="submission" date="2022-06" db="EMBL/GenBank/DDBJ databases">
        <title>Draft genome sequence of Burkholderia glumae strain GR20004 isolated from rice panicle showing bacterial panicle blight.</title>
        <authorList>
            <person name="Choi S.Y."/>
            <person name="Lee Y.H."/>
        </authorList>
    </citation>
    <scope>NUCLEOTIDE SEQUENCE</scope>
    <source>
        <strain evidence="1">GR20004</strain>
    </source>
</reference>